<evidence type="ECO:0000256" key="6">
    <source>
        <dbReference type="SAM" id="SignalP"/>
    </source>
</evidence>
<dbReference type="Pfam" id="PF07731">
    <property type="entry name" value="Cu-oxidase_2"/>
    <property type="match status" value="1"/>
</dbReference>
<reference evidence="10 11" key="1">
    <citation type="submission" date="2020-08" db="EMBL/GenBank/DDBJ databases">
        <title>Genomic Encyclopedia of Type Strains, Phase IV (KMG-IV): sequencing the most valuable type-strain genomes for metagenomic binning, comparative biology and taxonomic classification.</title>
        <authorList>
            <person name="Goeker M."/>
        </authorList>
    </citation>
    <scope>NUCLEOTIDE SEQUENCE [LARGE SCALE GENOMIC DNA]</scope>
    <source>
        <strain evidence="10 11">DSM 27939</strain>
    </source>
</reference>
<dbReference type="InterPro" id="IPR000923">
    <property type="entry name" value="BlueCu_1"/>
</dbReference>
<dbReference type="GO" id="GO:0016491">
    <property type="term" value="F:oxidoreductase activity"/>
    <property type="evidence" value="ECO:0007669"/>
    <property type="project" value="InterPro"/>
</dbReference>
<dbReference type="InterPro" id="IPR011706">
    <property type="entry name" value="Cu-oxidase_C"/>
</dbReference>
<proteinExistence type="predicted"/>
<dbReference type="SUPFAM" id="SSF49503">
    <property type="entry name" value="Cupredoxins"/>
    <property type="match status" value="3"/>
</dbReference>
<keyword evidence="2" id="KW-0479">Metal-binding</keyword>
<sequence length="495" mass="53524">MNIQIAARRAKTVSITLLILSVALTTGFLASARSNTPGTAGSEGLTSANAIVSRFKQAGNRTVPVQAATGQRREFTIEVHQIKAEIAPGVQVEQWAFGFPGQPASVPGPALVVQQGDHVVIHFKNTHDQPHTLHLHGIDRLSQEMDGLTEVLPGQESTYEFVATETGTFGYHCHFQTYLHADMGMYGAIIVEPKNPQEKIWKDEHAIILDEWDSRQDPHAAIHKSEPNYFLINGKSFPLIPDITIPDGQTDLIRVANFGEEVHSLHMHGNSFLMLDKDGFSLPEPVQQDTLLIGPGERIDILVKGRDGDFPFHDHIVKDVTNNGIYPGGIHVMIKGGPALNAQGALMGADAGGHSHGAGTPAQHGDDSHGGQASTPAPTYGHDSPAHNDEFDHLPEGSPVRVVNIASFAFDQKELHVKAGTKVAWVNRDAVGHSVTSGLPGGDPKTRAFDSSNEAKGTPTMLAQGEAWTYTFTKKGTYEYYCLPHTNMVAKVIVE</sequence>
<evidence type="ECO:0000313" key="10">
    <source>
        <dbReference type="EMBL" id="MBB5365315.1"/>
    </source>
</evidence>
<comment type="caution">
    <text evidence="10">The sequence shown here is derived from an EMBL/GenBank/DDBJ whole genome shotgun (WGS) entry which is preliminary data.</text>
</comment>
<evidence type="ECO:0000256" key="1">
    <source>
        <dbReference type="ARBA" id="ARBA00022448"/>
    </source>
</evidence>
<feature type="signal peptide" evidence="6">
    <location>
        <begin position="1"/>
        <end position="32"/>
    </location>
</feature>
<dbReference type="RefSeq" id="WP_184136713.1">
    <property type="nucleotide sequence ID" value="NZ_JACHFL010000017.1"/>
</dbReference>
<dbReference type="InterPro" id="IPR028871">
    <property type="entry name" value="BlueCu_1_BS"/>
</dbReference>
<dbReference type="Pfam" id="PF00127">
    <property type="entry name" value="Copper-bind"/>
    <property type="match status" value="1"/>
</dbReference>
<keyword evidence="3" id="KW-0249">Electron transport</keyword>
<feature type="chain" id="PRO_5031096065" evidence="6">
    <location>
        <begin position="33"/>
        <end position="495"/>
    </location>
</feature>
<feature type="domain" description="Blue (type 1) copper" evidence="7">
    <location>
        <begin position="403"/>
        <end position="495"/>
    </location>
</feature>
<dbReference type="InterPro" id="IPR008972">
    <property type="entry name" value="Cupredoxin"/>
</dbReference>
<evidence type="ECO:0000256" key="5">
    <source>
        <dbReference type="SAM" id="MobiDB-lite"/>
    </source>
</evidence>
<evidence type="ECO:0000259" key="7">
    <source>
        <dbReference type="Pfam" id="PF00127"/>
    </source>
</evidence>
<feature type="region of interest" description="Disordered" evidence="5">
    <location>
        <begin position="436"/>
        <end position="457"/>
    </location>
</feature>
<dbReference type="AlphaFoldDB" id="A0A7W8JY19"/>
<keyword evidence="1" id="KW-0813">Transport</keyword>
<dbReference type="PANTHER" id="PTHR11709">
    <property type="entry name" value="MULTI-COPPER OXIDASE"/>
    <property type="match status" value="1"/>
</dbReference>
<keyword evidence="4" id="KW-0186">Copper</keyword>
<dbReference type="InterPro" id="IPR045087">
    <property type="entry name" value="Cu-oxidase_fam"/>
</dbReference>
<feature type="region of interest" description="Disordered" evidence="5">
    <location>
        <begin position="347"/>
        <end position="395"/>
    </location>
</feature>
<evidence type="ECO:0000256" key="3">
    <source>
        <dbReference type="ARBA" id="ARBA00022982"/>
    </source>
</evidence>
<dbReference type="PROSITE" id="PS00196">
    <property type="entry name" value="COPPER_BLUE"/>
    <property type="match status" value="1"/>
</dbReference>
<feature type="compositionally biased region" description="Basic and acidic residues" evidence="5">
    <location>
        <begin position="384"/>
        <end position="395"/>
    </location>
</feature>
<feature type="domain" description="Plastocyanin-like" evidence="8">
    <location>
        <begin position="224"/>
        <end position="316"/>
    </location>
</feature>
<keyword evidence="11" id="KW-1185">Reference proteome</keyword>
<evidence type="ECO:0000259" key="8">
    <source>
        <dbReference type="Pfam" id="PF07731"/>
    </source>
</evidence>
<evidence type="ECO:0000313" key="11">
    <source>
        <dbReference type="Proteomes" id="UP000552709"/>
    </source>
</evidence>
<dbReference type="CDD" id="cd11024">
    <property type="entry name" value="CuRO_1_2DMCO_NIR_like"/>
    <property type="match status" value="1"/>
</dbReference>
<feature type="domain" description="Plastocyanin-like" evidence="9">
    <location>
        <begin position="105"/>
        <end position="195"/>
    </location>
</feature>
<dbReference type="Proteomes" id="UP000552709">
    <property type="component" value="Unassembled WGS sequence"/>
</dbReference>
<evidence type="ECO:0000259" key="9">
    <source>
        <dbReference type="Pfam" id="PF07732"/>
    </source>
</evidence>
<protein>
    <submittedName>
        <fullName evidence="10">FtsP/CotA-like multicopper oxidase with cupredoxin domain</fullName>
    </submittedName>
</protein>
<gene>
    <name evidence="10" type="ORF">HNQ08_004436</name>
</gene>
<dbReference type="CDD" id="cd04202">
    <property type="entry name" value="CuRO_D2_2dMcoN_like"/>
    <property type="match status" value="1"/>
</dbReference>
<keyword evidence="6" id="KW-0732">Signal</keyword>
<dbReference type="InterPro" id="IPR011707">
    <property type="entry name" value="Cu-oxidase-like_N"/>
</dbReference>
<organism evidence="10 11">
    <name type="scientific">Deinococcus humi</name>
    <dbReference type="NCBI Taxonomy" id="662880"/>
    <lineage>
        <taxon>Bacteria</taxon>
        <taxon>Thermotogati</taxon>
        <taxon>Deinococcota</taxon>
        <taxon>Deinococci</taxon>
        <taxon>Deinococcales</taxon>
        <taxon>Deinococcaceae</taxon>
        <taxon>Deinococcus</taxon>
    </lineage>
</organism>
<dbReference type="GO" id="GO:0005507">
    <property type="term" value="F:copper ion binding"/>
    <property type="evidence" value="ECO:0007669"/>
    <property type="project" value="InterPro"/>
</dbReference>
<evidence type="ECO:0000256" key="4">
    <source>
        <dbReference type="ARBA" id="ARBA00023008"/>
    </source>
</evidence>
<dbReference type="EMBL" id="JACHFL010000017">
    <property type="protein sequence ID" value="MBB5365315.1"/>
    <property type="molecule type" value="Genomic_DNA"/>
</dbReference>
<dbReference type="Gene3D" id="2.60.40.420">
    <property type="entry name" value="Cupredoxins - blue copper proteins"/>
    <property type="match status" value="3"/>
</dbReference>
<name>A0A7W8JY19_9DEIO</name>
<accession>A0A7W8JY19</accession>
<dbReference type="Pfam" id="PF07732">
    <property type="entry name" value="Cu-oxidase_3"/>
    <property type="match status" value="1"/>
</dbReference>
<dbReference type="GO" id="GO:0009055">
    <property type="term" value="F:electron transfer activity"/>
    <property type="evidence" value="ECO:0007669"/>
    <property type="project" value="InterPro"/>
</dbReference>
<evidence type="ECO:0000256" key="2">
    <source>
        <dbReference type="ARBA" id="ARBA00022723"/>
    </source>
</evidence>